<evidence type="ECO:0000256" key="2">
    <source>
        <dbReference type="SAM" id="SignalP"/>
    </source>
</evidence>
<keyword evidence="4" id="KW-1185">Reference proteome</keyword>
<dbReference type="Proteomes" id="UP000475862">
    <property type="component" value="Unassembled WGS sequence"/>
</dbReference>
<protein>
    <submittedName>
        <fullName evidence="3">Uncharacterized protein</fullName>
    </submittedName>
</protein>
<keyword evidence="2" id="KW-0732">Signal</keyword>
<organism evidence="3 4">
    <name type="scientific">Aphis glycines</name>
    <name type="common">Soybean aphid</name>
    <dbReference type="NCBI Taxonomy" id="307491"/>
    <lineage>
        <taxon>Eukaryota</taxon>
        <taxon>Metazoa</taxon>
        <taxon>Ecdysozoa</taxon>
        <taxon>Arthropoda</taxon>
        <taxon>Hexapoda</taxon>
        <taxon>Insecta</taxon>
        <taxon>Pterygota</taxon>
        <taxon>Neoptera</taxon>
        <taxon>Paraneoptera</taxon>
        <taxon>Hemiptera</taxon>
        <taxon>Sternorrhyncha</taxon>
        <taxon>Aphidomorpha</taxon>
        <taxon>Aphidoidea</taxon>
        <taxon>Aphididae</taxon>
        <taxon>Aphidini</taxon>
        <taxon>Aphis</taxon>
        <taxon>Aphis</taxon>
    </lineage>
</organism>
<accession>A0A6G0SZE1</accession>
<dbReference type="AlphaFoldDB" id="A0A6G0SZE1"/>
<sequence length="223" mass="26202">MYTALFFLCVARANYTYYCNYDCDDDDVYLRHHPLSTAFVVLQSIGCLRCYSFETIEQNARSGALSLMYLLDKLLPNRLLYVNREKQRKHSRSGREERTYEHSVQRPTTKRHKSNQSKQQYMYNKFGYDIDKSQDVKSHQITSVYHAYILTITRNGVAEWINAIVVPMRNVINSNPVTNVYISTFRKRRAAAHDYAIDTIVDYRLSRVINKSDACEYDMAEIQ</sequence>
<dbReference type="EMBL" id="VYZN01000079">
    <property type="protein sequence ID" value="KAE9523518.1"/>
    <property type="molecule type" value="Genomic_DNA"/>
</dbReference>
<feature type="compositionally biased region" description="Basic and acidic residues" evidence="1">
    <location>
        <begin position="93"/>
        <end position="104"/>
    </location>
</feature>
<comment type="caution">
    <text evidence="3">The sequence shown here is derived from an EMBL/GenBank/DDBJ whole genome shotgun (WGS) entry which is preliminary data.</text>
</comment>
<feature type="region of interest" description="Disordered" evidence="1">
    <location>
        <begin position="85"/>
        <end position="116"/>
    </location>
</feature>
<proteinExistence type="predicted"/>
<gene>
    <name evidence="3" type="ORF">AGLY_016070</name>
</gene>
<evidence type="ECO:0000313" key="3">
    <source>
        <dbReference type="EMBL" id="KAE9523518.1"/>
    </source>
</evidence>
<evidence type="ECO:0000313" key="4">
    <source>
        <dbReference type="Proteomes" id="UP000475862"/>
    </source>
</evidence>
<feature type="chain" id="PRO_5026321519" evidence="2">
    <location>
        <begin position="17"/>
        <end position="223"/>
    </location>
</feature>
<feature type="signal peptide" evidence="2">
    <location>
        <begin position="1"/>
        <end position="16"/>
    </location>
</feature>
<evidence type="ECO:0000256" key="1">
    <source>
        <dbReference type="SAM" id="MobiDB-lite"/>
    </source>
</evidence>
<reference evidence="3 4" key="1">
    <citation type="submission" date="2019-08" db="EMBL/GenBank/DDBJ databases">
        <title>The genome of the soybean aphid Biotype 1, its phylome, world population structure and adaptation to the North American continent.</title>
        <authorList>
            <person name="Giordano R."/>
            <person name="Donthu R.K."/>
            <person name="Hernandez A.G."/>
            <person name="Wright C.L."/>
            <person name="Zimin A.V."/>
        </authorList>
    </citation>
    <scope>NUCLEOTIDE SEQUENCE [LARGE SCALE GENOMIC DNA]</scope>
    <source>
        <tissue evidence="3">Whole aphids</tissue>
    </source>
</reference>
<name>A0A6G0SZE1_APHGL</name>